<dbReference type="PANTHER" id="PTHR38926">
    <property type="entry name" value="F-BOX DOMAIN CONTAINING PROTEIN, EXPRESSED"/>
    <property type="match status" value="1"/>
</dbReference>
<dbReference type="Proteomes" id="UP001383192">
    <property type="component" value="Unassembled WGS sequence"/>
</dbReference>
<dbReference type="AlphaFoldDB" id="A0AAW0E891"/>
<accession>A0AAW0E891</accession>
<dbReference type="InterPro" id="IPR036047">
    <property type="entry name" value="F-box-like_dom_sf"/>
</dbReference>
<protein>
    <recommendedName>
        <fullName evidence="2">F-box domain-containing protein</fullName>
    </recommendedName>
</protein>
<dbReference type="SUPFAM" id="SSF52047">
    <property type="entry name" value="RNI-like"/>
    <property type="match status" value="1"/>
</dbReference>
<feature type="coiled-coil region" evidence="1">
    <location>
        <begin position="29"/>
        <end position="63"/>
    </location>
</feature>
<evidence type="ECO:0000313" key="3">
    <source>
        <dbReference type="EMBL" id="KAK7060818.1"/>
    </source>
</evidence>
<sequence>MSSSHTLKLERLFRSTISPVDKNFITQALREAEKETRKLSVAIMSLERKRNELKERMERYRSLLSPIHRLPPEVLANIFTICGEDFNDIHPIKMPPAVAVSLVCGRWRSVALSTPFLWSSIRITFRNWEWGQHEKVARLTETYLSRSKTSPLHLKMDITCIDDGADVDITPALDVLVQNSSRWRTLDIICRPWVWQTSTLRGVRGRLSKLRHLRLSAFSDGEDDAADDLEIINTNIFDDCPDLHSLCLMPNSSDALSAIVLPWHQIQNLELESSEIRTAMLFITRCPNLQRVEFNNHNFIGMEEVDDVEVVTSSVKSLSISLYQSPQVFQVLTVPSLTSLEIGHLSFVRDLRPIEDCIRRSSCNLTSFKLGPAPVSCKQVLSLLSLMPKLQSLHIYEWDQPHLDRTQPYKIIADTFLHEFTRTSFLPQLRHLDLTAVEPLPQHAILDALASRCIPDGSEANVARLQSVSITTAQISSELLSLLESFSDVGVRMFVTIR</sequence>
<gene>
    <name evidence="3" type="ORF">VNI00_000551</name>
</gene>
<dbReference type="Gene3D" id="1.20.1280.50">
    <property type="match status" value="1"/>
</dbReference>
<comment type="caution">
    <text evidence="3">The sequence shown here is derived from an EMBL/GenBank/DDBJ whole genome shotgun (WGS) entry which is preliminary data.</text>
</comment>
<keyword evidence="1" id="KW-0175">Coiled coil</keyword>
<dbReference type="InterPro" id="IPR032675">
    <property type="entry name" value="LRR_dom_sf"/>
</dbReference>
<proteinExistence type="predicted"/>
<reference evidence="3 4" key="1">
    <citation type="submission" date="2024-01" db="EMBL/GenBank/DDBJ databases">
        <title>A draft genome for a cacao thread blight-causing isolate of Paramarasmius palmivorus.</title>
        <authorList>
            <person name="Baruah I.K."/>
            <person name="Bukari Y."/>
            <person name="Amoako-Attah I."/>
            <person name="Meinhardt L.W."/>
            <person name="Bailey B.A."/>
            <person name="Cohen S.P."/>
        </authorList>
    </citation>
    <scope>NUCLEOTIDE SEQUENCE [LARGE SCALE GENOMIC DNA]</scope>
    <source>
        <strain evidence="3 4">GH-12</strain>
    </source>
</reference>
<dbReference type="Gene3D" id="3.80.10.10">
    <property type="entry name" value="Ribonuclease Inhibitor"/>
    <property type="match status" value="1"/>
</dbReference>
<dbReference type="SUPFAM" id="SSF81383">
    <property type="entry name" value="F-box domain"/>
    <property type="match status" value="1"/>
</dbReference>
<feature type="domain" description="F-box" evidence="2">
    <location>
        <begin position="67"/>
        <end position="123"/>
    </location>
</feature>
<dbReference type="InterPro" id="IPR001810">
    <property type="entry name" value="F-box_dom"/>
</dbReference>
<evidence type="ECO:0000259" key="2">
    <source>
        <dbReference type="Pfam" id="PF12937"/>
    </source>
</evidence>
<keyword evidence="4" id="KW-1185">Reference proteome</keyword>
<dbReference type="EMBL" id="JAYKXP010000002">
    <property type="protein sequence ID" value="KAK7060818.1"/>
    <property type="molecule type" value="Genomic_DNA"/>
</dbReference>
<organism evidence="3 4">
    <name type="scientific">Paramarasmius palmivorus</name>
    <dbReference type="NCBI Taxonomy" id="297713"/>
    <lineage>
        <taxon>Eukaryota</taxon>
        <taxon>Fungi</taxon>
        <taxon>Dikarya</taxon>
        <taxon>Basidiomycota</taxon>
        <taxon>Agaricomycotina</taxon>
        <taxon>Agaricomycetes</taxon>
        <taxon>Agaricomycetidae</taxon>
        <taxon>Agaricales</taxon>
        <taxon>Marasmiineae</taxon>
        <taxon>Marasmiaceae</taxon>
        <taxon>Paramarasmius</taxon>
    </lineage>
</organism>
<evidence type="ECO:0000313" key="4">
    <source>
        <dbReference type="Proteomes" id="UP001383192"/>
    </source>
</evidence>
<name>A0AAW0E891_9AGAR</name>
<evidence type="ECO:0000256" key="1">
    <source>
        <dbReference type="SAM" id="Coils"/>
    </source>
</evidence>
<dbReference type="PANTHER" id="PTHR38926:SF5">
    <property type="entry name" value="F-BOX AND LEUCINE-RICH REPEAT PROTEIN 6"/>
    <property type="match status" value="1"/>
</dbReference>
<dbReference type="Pfam" id="PF12937">
    <property type="entry name" value="F-box-like"/>
    <property type="match status" value="1"/>
</dbReference>